<reference evidence="6" key="1">
    <citation type="submission" date="2019-06" db="EMBL/GenBank/DDBJ databases">
        <authorList>
            <person name="Zheng W."/>
        </authorList>
    </citation>
    <scope>NUCLEOTIDE SEQUENCE</scope>
    <source>
        <strain evidence="6">QDHG01</strain>
    </source>
</reference>
<name>A0A8J8NNG6_HALGN</name>
<evidence type="ECO:0000313" key="7">
    <source>
        <dbReference type="Proteomes" id="UP000785679"/>
    </source>
</evidence>
<feature type="domain" description="Peptidase C1A papain C-terminal" evidence="5">
    <location>
        <begin position="85"/>
        <end position="247"/>
    </location>
</feature>
<dbReference type="InterPro" id="IPR038765">
    <property type="entry name" value="Papain-like_cys_pep_sf"/>
</dbReference>
<dbReference type="OrthoDB" id="640249at2759"/>
<gene>
    <name evidence="6" type="ORF">FGO68_gene16093</name>
</gene>
<dbReference type="Proteomes" id="UP000785679">
    <property type="component" value="Unassembled WGS sequence"/>
</dbReference>
<evidence type="ECO:0000256" key="3">
    <source>
        <dbReference type="SAM" id="MobiDB-lite"/>
    </source>
</evidence>
<protein>
    <recommendedName>
        <fullName evidence="5">Peptidase C1A papain C-terminal domain-containing protein</fullName>
    </recommendedName>
</protein>
<feature type="signal peptide" evidence="4">
    <location>
        <begin position="1"/>
        <end position="16"/>
    </location>
</feature>
<comment type="similarity">
    <text evidence="1">Belongs to the peptidase C1 family.</text>
</comment>
<dbReference type="EMBL" id="RRYP01010206">
    <property type="protein sequence ID" value="TNV78533.1"/>
    <property type="molecule type" value="Genomic_DNA"/>
</dbReference>
<evidence type="ECO:0000256" key="2">
    <source>
        <dbReference type="ARBA" id="ARBA00023145"/>
    </source>
</evidence>
<evidence type="ECO:0000313" key="6">
    <source>
        <dbReference type="EMBL" id="TNV78533.1"/>
    </source>
</evidence>
<dbReference type="GO" id="GO:0006508">
    <property type="term" value="P:proteolysis"/>
    <property type="evidence" value="ECO:0007669"/>
    <property type="project" value="InterPro"/>
</dbReference>
<organism evidence="6 7">
    <name type="scientific">Halteria grandinella</name>
    <dbReference type="NCBI Taxonomy" id="5974"/>
    <lineage>
        <taxon>Eukaryota</taxon>
        <taxon>Sar</taxon>
        <taxon>Alveolata</taxon>
        <taxon>Ciliophora</taxon>
        <taxon>Intramacronucleata</taxon>
        <taxon>Spirotrichea</taxon>
        <taxon>Stichotrichia</taxon>
        <taxon>Sporadotrichida</taxon>
        <taxon>Halteriidae</taxon>
        <taxon>Halteria</taxon>
    </lineage>
</organism>
<sequence>MYKLTVVGLVVAVATAMPVNHKNHPINNEIVSAIRQTTSAWEAHTPEENPLRNLTREQLLGLVGTYVPAPRFETEDLDYTPVSANPASFDPRTEKFSKCIHPIRDQAQCGSCWAFGSTEALSDRFCIHGEDVVLAPQDPVSCDQNNYGCDGGYLNLVWQYFQNVGVVSEGCWPYASQSGDAPACRSTCTNGAAWKKYKCKSKSIVNPSTTGSAPTHGAHHGVFPATSRSSRVTAVLTSRSTLASPPSALLLSPSSSEEPASQQR</sequence>
<dbReference type="InterPro" id="IPR000668">
    <property type="entry name" value="Peptidase_C1A_C"/>
</dbReference>
<dbReference type="InterPro" id="IPR013128">
    <property type="entry name" value="Peptidase_C1A"/>
</dbReference>
<keyword evidence="4" id="KW-0732">Signal</keyword>
<feature type="compositionally biased region" description="Low complexity" evidence="3">
    <location>
        <begin position="236"/>
        <end position="264"/>
    </location>
</feature>
<evidence type="ECO:0000256" key="4">
    <source>
        <dbReference type="SAM" id="SignalP"/>
    </source>
</evidence>
<evidence type="ECO:0000259" key="5">
    <source>
        <dbReference type="SMART" id="SM00645"/>
    </source>
</evidence>
<dbReference type="PANTHER" id="PTHR12411">
    <property type="entry name" value="CYSTEINE PROTEASE FAMILY C1-RELATED"/>
    <property type="match status" value="1"/>
</dbReference>
<keyword evidence="7" id="KW-1185">Reference proteome</keyword>
<keyword evidence="2" id="KW-0865">Zymogen</keyword>
<dbReference type="Pfam" id="PF00112">
    <property type="entry name" value="Peptidase_C1"/>
    <property type="match status" value="1"/>
</dbReference>
<dbReference type="Gene3D" id="3.90.70.10">
    <property type="entry name" value="Cysteine proteinases"/>
    <property type="match status" value="1"/>
</dbReference>
<dbReference type="SMART" id="SM00645">
    <property type="entry name" value="Pept_C1"/>
    <property type="match status" value="1"/>
</dbReference>
<comment type="caution">
    <text evidence="6">The sequence shown here is derived from an EMBL/GenBank/DDBJ whole genome shotgun (WGS) entry which is preliminary data.</text>
</comment>
<proteinExistence type="inferred from homology"/>
<dbReference type="AlphaFoldDB" id="A0A8J8NNG6"/>
<dbReference type="SUPFAM" id="SSF54001">
    <property type="entry name" value="Cysteine proteinases"/>
    <property type="match status" value="1"/>
</dbReference>
<dbReference type="PROSITE" id="PS00139">
    <property type="entry name" value="THIOL_PROTEASE_CYS"/>
    <property type="match status" value="1"/>
</dbReference>
<dbReference type="InterPro" id="IPR000169">
    <property type="entry name" value="Pept_cys_AS"/>
</dbReference>
<feature type="chain" id="PRO_5035302677" description="Peptidase C1A papain C-terminal domain-containing protein" evidence="4">
    <location>
        <begin position="17"/>
        <end position="264"/>
    </location>
</feature>
<accession>A0A8J8NNG6</accession>
<feature type="region of interest" description="Disordered" evidence="3">
    <location>
        <begin position="208"/>
        <end position="264"/>
    </location>
</feature>
<dbReference type="GO" id="GO:0008234">
    <property type="term" value="F:cysteine-type peptidase activity"/>
    <property type="evidence" value="ECO:0007669"/>
    <property type="project" value="InterPro"/>
</dbReference>
<evidence type="ECO:0000256" key="1">
    <source>
        <dbReference type="ARBA" id="ARBA00008455"/>
    </source>
</evidence>